<proteinExistence type="predicted"/>
<dbReference type="AlphaFoldDB" id="A0A401IBK2"/>
<dbReference type="SUPFAM" id="SSF50952">
    <property type="entry name" value="Soluble quinoprotein glucose dehydrogenase"/>
    <property type="match status" value="1"/>
</dbReference>
<organism evidence="2 3">
    <name type="scientific">Aphanothece sacrum FPU1</name>
    <dbReference type="NCBI Taxonomy" id="1920663"/>
    <lineage>
        <taxon>Bacteria</taxon>
        <taxon>Bacillati</taxon>
        <taxon>Cyanobacteriota</taxon>
        <taxon>Cyanophyceae</taxon>
        <taxon>Oscillatoriophycideae</taxon>
        <taxon>Chroococcales</taxon>
        <taxon>Aphanothecaceae</taxon>
        <taxon>Aphanothece</taxon>
    </lineage>
</organism>
<dbReference type="RefSeq" id="WP_124974021.1">
    <property type="nucleotide sequence ID" value="NZ_BDQK01000001.1"/>
</dbReference>
<reference evidence="3" key="1">
    <citation type="submission" date="2017-05" db="EMBL/GenBank/DDBJ databases">
        <title>Physiological properties and genetic analysis related to exopolysaccharide production of fresh-water unicellular cyanobacterium Aphanothece sacrum, Suizenji Nori, that has been cultured as a food source in Japan.</title>
        <authorList>
            <person name="Kanesaki Y."/>
            <person name="Yoshikawa S."/>
            <person name="Ohki K."/>
        </authorList>
    </citation>
    <scope>NUCLEOTIDE SEQUENCE [LARGE SCALE GENOMIC DNA]</scope>
    <source>
        <strain evidence="3">FPU1</strain>
    </source>
</reference>
<dbReference type="InterPro" id="IPR026374">
    <property type="entry name" value="Cyano_PEP"/>
</dbReference>
<keyword evidence="3" id="KW-1185">Reference proteome</keyword>
<evidence type="ECO:0000313" key="2">
    <source>
        <dbReference type="EMBL" id="GBF78635.1"/>
    </source>
</evidence>
<evidence type="ECO:0000313" key="3">
    <source>
        <dbReference type="Proteomes" id="UP000287247"/>
    </source>
</evidence>
<sequence>MKHLFKLAATITATAGVIAFGANVAQAFNTLYPTAQIQGLNGWNTESIFTVGETIDGYTPTGILDGIGAIKINNDTVRVLVNSEIRDGAGASYTLNNGGLTVNGGARIHYFDIDSNTRTIKDAGLAFDRIFDRAGQLITNTNQFSSGASLNRFCSGQSFNAGTYGFVDNVYFAGEETSGGTQYVLDVDSISQNPLGGALYAAPALGLGAWENVTALEPTNNNQVALLLGDDRSGAPLYLYLGNKNAVGDNSFLDRNGLAQGTLHIWKADNGNLDASTFNGTASSRTGSWVAISNTGSGPQGYATQAELDAQTASLGGFRFSRPEDLSTNPTKGSQAVLASTGSSFANSADAWGTTYIIDNDLGNLTGQLSILYDGNEPQNRDFGLRSPDNLDWADDGNIYIQEDRAFSGFCQTSGEEASIWQVNPKTSKLTRIAQMNRSAVAPAGVTDSSPTDCGNWESSGILDVTKLFNTKPGEKLFILDIQAHSLRDGVIGSQGLVEGGQLIFASETIPEPLTLLGAGTAIFFGTAFKGKLGKGKRN</sequence>
<keyword evidence="1" id="KW-0732">Signal</keyword>
<dbReference type="NCBIfam" id="TIGR04155">
    <property type="entry name" value="cyano_PEP"/>
    <property type="match status" value="1"/>
</dbReference>
<gene>
    <name evidence="2" type="ORF">AsFPU1_0024</name>
</gene>
<name>A0A401IBK2_APHSA</name>
<dbReference type="Pfam" id="PF05787">
    <property type="entry name" value="PhoX"/>
    <property type="match status" value="1"/>
</dbReference>
<dbReference type="OrthoDB" id="570067at2"/>
<accession>A0A401IBK2</accession>
<protein>
    <submittedName>
        <fullName evidence="2">PhoX protein</fullName>
    </submittedName>
</protein>
<dbReference type="EMBL" id="BDQK01000001">
    <property type="protein sequence ID" value="GBF78635.1"/>
    <property type="molecule type" value="Genomic_DNA"/>
</dbReference>
<dbReference type="InterPro" id="IPR011041">
    <property type="entry name" value="Quinoprot_gluc/sorb_DH_b-prop"/>
</dbReference>
<dbReference type="InterPro" id="IPR008557">
    <property type="entry name" value="PhoX"/>
</dbReference>
<evidence type="ECO:0000256" key="1">
    <source>
        <dbReference type="SAM" id="SignalP"/>
    </source>
</evidence>
<feature type="signal peptide" evidence="1">
    <location>
        <begin position="1"/>
        <end position="27"/>
    </location>
</feature>
<dbReference type="Proteomes" id="UP000287247">
    <property type="component" value="Unassembled WGS sequence"/>
</dbReference>
<comment type="caution">
    <text evidence="2">The sequence shown here is derived from an EMBL/GenBank/DDBJ whole genome shotgun (WGS) entry which is preliminary data.</text>
</comment>
<feature type="chain" id="PRO_5019063835" evidence="1">
    <location>
        <begin position="28"/>
        <end position="539"/>
    </location>
</feature>